<dbReference type="Gene3D" id="3.40.50.880">
    <property type="match status" value="1"/>
</dbReference>
<evidence type="ECO:0000313" key="6">
    <source>
        <dbReference type="Proteomes" id="UP000177763"/>
    </source>
</evidence>
<evidence type="ECO:0008006" key="7">
    <source>
        <dbReference type="Google" id="ProtNLM"/>
    </source>
</evidence>
<sequence>MKLLLTSTGLTHPKIISAFNELIGNDLSKVTIGFVKTASRTKEELKYVNKSKNELIDTGVLVSNIRILDFANRNDTKTMHEYDVLYVCGGNTFHLLNEIKKNNYDIEIKKFIYQNKLYVGVSAGSIIPTPNIEIACVEPSDPNDVGLKDFSALGIIDFEISPHSPELVPFETVGGYAKTNKRKIYAISNKTALKIEGAKLEIVGERNYRFFNVK</sequence>
<dbReference type="PANTHER" id="PTHR20842">
    <property type="entry name" value="PROTEASE S51 ALPHA-ASPARTYL DIPEPTIDASE"/>
    <property type="match status" value="1"/>
</dbReference>
<evidence type="ECO:0000256" key="3">
    <source>
        <dbReference type="ARBA" id="ARBA00022801"/>
    </source>
</evidence>
<dbReference type="InterPro" id="IPR029062">
    <property type="entry name" value="Class_I_gatase-like"/>
</dbReference>
<dbReference type="PANTHER" id="PTHR20842:SF0">
    <property type="entry name" value="ALPHA-ASPARTYL DIPEPTIDASE"/>
    <property type="match status" value="1"/>
</dbReference>
<comment type="similarity">
    <text evidence="1">Belongs to the peptidase S51 family.</text>
</comment>
<gene>
    <name evidence="5" type="ORF">A3H26_03915</name>
</gene>
<protein>
    <recommendedName>
        <fullName evidence="7">Peptidase S51</fullName>
    </recommendedName>
</protein>
<dbReference type="Pfam" id="PF03575">
    <property type="entry name" value="Peptidase_S51"/>
    <property type="match status" value="1"/>
</dbReference>
<dbReference type="AlphaFoldDB" id="A0A1F4VK49"/>
<name>A0A1F4VK49_UNCKA</name>
<keyword evidence="2" id="KW-0645">Protease</keyword>
<dbReference type="STRING" id="1802630.A3H26_03915"/>
<proteinExistence type="inferred from homology"/>
<dbReference type="GO" id="GO:0006508">
    <property type="term" value="P:proteolysis"/>
    <property type="evidence" value="ECO:0007669"/>
    <property type="project" value="UniProtKB-KW"/>
</dbReference>
<evidence type="ECO:0000313" key="5">
    <source>
        <dbReference type="EMBL" id="OGC57696.1"/>
    </source>
</evidence>
<dbReference type="EMBL" id="MEVN01000007">
    <property type="protein sequence ID" value="OGC57696.1"/>
    <property type="molecule type" value="Genomic_DNA"/>
</dbReference>
<keyword evidence="3" id="KW-0378">Hydrolase</keyword>
<evidence type="ECO:0000256" key="1">
    <source>
        <dbReference type="ARBA" id="ARBA00006534"/>
    </source>
</evidence>
<dbReference type="InterPro" id="IPR005320">
    <property type="entry name" value="Peptidase_S51"/>
</dbReference>
<comment type="caution">
    <text evidence="5">The sequence shown here is derived from an EMBL/GenBank/DDBJ whole genome shotgun (WGS) entry which is preliminary data.</text>
</comment>
<evidence type="ECO:0000256" key="4">
    <source>
        <dbReference type="ARBA" id="ARBA00022825"/>
    </source>
</evidence>
<dbReference type="Proteomes" id="UP000177763">
    <property type="component" value="Unassembled WGS sequence"/>
</dbReference>
<keyword evidence="4" id="KW-0720">Serine protease</keyword>
<reference evidence="5 6" key="1">
    <citation type="journal article" date="2016" name="Nat. Commun.">
        <title>Thousands of microbial genomes shed light on interconnected biogeochemical processes in an aquifer system.</title>
        <authorList>
            <person name="Anantharaman K."/>
            <person name="Brown C.T."/>
            <person name="Hug L.A."/>
            <person name="Sharon I."/>
            <person name="Castelle C.J."/>
            <person name="Probst A.J."/>
            <person name="Thomas B.C."/>
            <person name="Singh A."/>
            <person name="Wilkins M.J."/>
            <person name="Karaoz U."/>
            <person name="Brodie E.L."/>
            <person name="Williams K.H."/>
            <person name="Hubbard S.S."/>
            <person name="Banfield J.F."/>
        </authorList>
    </citation>
    <scope>NUCLEOTIDE SEQUENCE [LARGE SCALE GENOMIC DNA]</scope>
</reference>
<accession>A0A1F4VK49</accession>
<organism evidence="5 6">
    <name type="scientific">candidate division WWE3 bacterium RIFCSPLOWO2_12_FULL_36_10</name>
    <dbReference type="NCBI Taxonomy" id="1802630"/>
    <lineage>
        <taxon>Bacteria</taxon>
        <taxon>Katanobacteria</taxon>
    </lineage>
</organism>
<dbReference type="SUPFAM" id="SSF52317">
    <property type="entry name" value="Class I glutamine amidotransferase-like"/>
    <property type="match status" value="1"/>
</dbReference>
<evidence type="ECO:0000256" key="2">
    <source>
        <dbReference type="ARBA" id="ARBA00022670"/>
    </source>
</evidence>
<dbReference type="GO" id="GO:0008236">
    <property type="term" value="F:serine-type peptidase activity"/>
    <property type="evidence" value="ECO:0007669"/>
    <property type="project" value="UniProtKB-KW"/>
</dbReference>